<dbReference type="OrthoDB" id="9959798at2"/>
<protein>
    <submittedName>
        <fullName evidence="1">Uncharacterized protein</fullName>
    </submittedName>
</protein>
<reference evidence="1 2" key="1">
    <citation type="submission" date="2019-07" db="EMBL/GenBank/DDBJ databases">
        <authorList>
            <person name="Kim J."/>
        </authorList>
    </citation>
    <scope>NUCLEOTIDE SEQUENCE [LARGE SCALE GENOMIC DNA]</scope>
    <source>
        <strain evidence="1 2">JC52</strain>
    </source>
</reference>
<accession>A0A559KCS1</accession>
<name>A0A559KCS1_9BACL</name>
<proteinExistence type="predicted"/>
<dbReference type="RefSeq" id="WP_144846506.1">
    <property type="nucleotide sequence ID" value="NZ_VNJI01000011.1"/>
</dbReference>
<dbReference type="AlphaFoldDB" id="A0A559KCS1"/>
<comment type="caution">
    <text evidence="1">The sequence shown here is derived from an EMBL/GenBank/DDBJ whole genome shotgun (WGS) entry which is preliminary data.</text>
</comment>
<sequence>MKKFKYNFSLEDTEQKPAKVDKWYDRGTRSWVVQLKDHEGNQIGDAIYVASKSEAAEQEKDWRAEYGI</sequence>
<organism evidence="1 2">
    <name type="scientific">Paenibacillus cremeus</name>
    <dbReference type="NCBI Taxonomy" id="2163881"/>
    <lineage>
        <taxon>Bacteria</taxon>
        <taxon>Bacillati</taxon>
        <taxon>Bacillota</taxon>
        <taxon>Bacilli</taxon>
        <taxon>Bacillales</taxon>
        <taxon>Paenibacillaceae</taxon>
        <taxon>Paenibacillus</taxon>
    </lineage>
</organism>
<evidence type="ECO:0000313" key="1">
    <source>
        <dbReference type="EMBL" id="TVY09920.1"/>
    </source>
</evidence>
<dbReference type="EMBL" id="VNJI01000011">
    <property type="protein sequence ID" value="TVY09920.1"/>
    <property type="molecule type" value="Genomic_DNA"/>
</dbReference>
<gene>
    <name evidence="1" type="ORF">FPZ49_11150</name>
</gene>
<keyword evidence="2" id="KW-1185">Reference proteome</keyword>
<dbReference type="Proteomes" id="UP000317036">
    <property type="component" value="Unassembled WGS sequence"/>
</dbReference>
<evidence type="ECO:0000313" key="2">
    <source>
        <dbReference type="Proteomes" id="UP000317036"/>
    </source>
</evidence>